<comment type="cofactor">
    <cofactor evidence="2">
        <name>Mg(2+)</name>
        <dbReference type="ChEBI" id="CHEBI:18420"/>
    </cofactor>
</comment>
<keyword evidence="7" id="KW-0479">Metal-binding</keyword>
<evidence type="ECO:0000256" key="2">
    <source>
        <dbReference type="ARBA" id="ARBA00001946"/>
    </source>
</evidence>
<dbReference type="RefSeq" id="WP_103322938.1">
    <property type="nucleotide sequence ID" value="NZ_CBCPHH010000008.1"/>
</dbReference>
<keyword evidence="11" id="KW-1185">Reference proteome</keyword>
<comment type="cofactor">
    <cofactor evidence="3">
        <name>Zn(2+)</name>
        <dbReference type="ChEBI" id="CHEBI:29105"/>
    </cofactor>
</comment>
<accession>A0ABX7HCK1</accession>
<protein>
    <submittedName>
        <fullName evidence="10">Aminopeptidase</fullName>
    </submittedName>
</protein>
<dbReference type="SUPFAM" id="SSF144052">
    <property type="entry name" value="Thermophilic metalloprotease-like"/>
    <property type="match status" value="1"/>
</dbReference>
<evidence type="ECO:0000256" key="5">
    <source>
        <dbReference type="ARBA" id="ARBA00022438"/>
    </source>
</evidence>
<comment type="similarity">
    <text evidence="4">Belongs to the peptidase M29 family.</text>
</comment>
<dbReference type="InterPro" id="IPR052170">
    <property type="entry name" value="M29_Exopeptidase"/>
</dbReference>
<dbReference type="Proteomes" id="UP000627155">
    <property type="component" value="Chromosome"/>
</dbReference>
<evidence type="ECO:0000256" key="8">
    <source>
        <dbReference type="ARBA" id="ARBA00022801"/>
    </source>
</evidence>
<evidence type="ECO:0000313" key="10">
    <source>
        <dbReference type="EMBL" id="QRO84354.1"/>
    </source>
</evidence>
<dbReference type="PANTHER" id="PTHR34448:SF3">
    <property type="entry name" value="AMINOPEPTIDASE AMPS"/>
    <property type="match status" value="1"/>
</dbReference>
<evidence type="ECO:0000256" key="6">
    <source>
        <dbReference type="ARBA" id="ARBA00022670"/>
    </source>
</evidence>
<dbReference type="PRINTS" id="PR00919">
    <property type="entry name" value="THERMOPTASE"/>
</dbReference>
<dbReference type="PANTHER" id="PTHR34448">
    <property type="entry name" value="AMINOPEPTIDASE"/>
    <property type="match status" value="1"/>
</dbReference>
<evidence type="ECO:0000256" key="4">
    <source>
        <dbReference type="ARBA" id="ARBA00008236"/>
    </source>
</evidence>
<dbReference type="InterPro" id="IPR035097">
    <property type="entry name" value="M29_N-terminal"/>
</dbReference>
<dbReference type="InterPro" id="IPR000787">
    <property type="entry name" value="Peptidase_M29"/>
</dbReference>
<comment type="cofactor">
    <cofactor evidence="1">
        <name>Co(2+)</name>
        <dbReference type="ChEBI" id="CHEBI:48828"/>
    </cofactor>
</comment>
<gene>
    <name evidence="10" type="ORF">I6J37_09010</name>
</gene>
<evidence type="ECO:0000256" key="3">
    <source>
        <dbReference type="ARBA" id="ARBA00001947"/>
    </source>
</evidence>
<evidence type="ECO:0000256" key="7">
    <source>
        <dbReference type="ARBA" id="ARBA00022723"/>
    </source>
</evidence>
<evidence type="ECO:0000256" key="1">
    <source>
        <dbReference type="ARBA" id="ARBA00001941"/>
    </source>
</evidence>
<evidence type="ECO:0000256" key="9">
    <source>
        <dbReference type="ARBA" id="ARBA00023049"/>
    </source>
</evidence>
<reference evidence="10 11" key="1">
    <citation type="submission" date="2021-02" db="EMBL/GenBank/DDBJ databases">
        <title>FDA dAtabase for Regulatory Grade micrObial Sequences (FDA-ARGOS): Supporting development and validation of Infectious Disease Dx tests.</title>
        <authorList>
            <person name="Sproer C."/>
            <person name="Gronow S."/>
            <person name="Severitt S."/>
            <person name="Schroder I."/>
            <person name="Tallon L."/>
            <person name="Sadzewicz L."/>
            <person name="Zhao X."/>
            <person name="Boylan J."/>
            <person name="Ott S."/>
            <person name="Bowen H."/>
            <person name="Vavikolanu K."/>
            <person name="Mehta A."/>
            <person name="Aluvathingal J."/>
            <person name="Nadendla S."/>
            <person name="Lowell S."/>
            <person name="Myers T."/>
            <person name="Yan Y."/>
            <person name="Sichtig H."/>
        </authorList>
    </citation>
    <scope>NUCLEOTIDE SEQUENCE [LARGE SCALE GENOMIC DNA]</scope>
    <source>
        <strain evidence="10 11">FDAARGOS_1207</strain>
    </source>
</reference>
<evidence type="ECO:0000313" key="11">
    <source>
        <dbReference type="Proteomes" id="UP000627155"/>
    </source>
</evidence>
<name>A0ABX7HCK1_9STAP</name>
<sequence>MGYETQLQKYAELLVKVGLNVQEKEPVYIQASIDASEFVHLIVEEAYKVGAIDVKVNYKDDRISQLKYQYEPDEFFEEVKQYDIDEKMDYLNRKAAFLSIVSSSPDSLKDADPKKISKAMQANGKAFKDYMVAVQSDRMSWCVASYPSAGWAKMMFPDLDEEAAVNKLLETILKTVRVDQEDPVKAWEEHDHLLHEKADYLNLKKYKALHYKSEGTDLTIELPTGQYWSGASSINSKGNSFVANMPTEEVFTAPHKNGVNGVVSNTLPLSYSGNIIDDFTLTFKDGEVVDYKAGVGQEILKSILETDEGAKRLGEVALVPVDSPISNMKTLFYNTLFDENASCHIALGSAYAFCIEGGKDMTPEALAENGLNDSTTHVDFMIGSKELSIDGILENGEKEPVFREGNWAF</sequence>
<keyword evidence="5 10" id="KW-0031">Aminopeptidase</keyword>
<organism evidence="10 11">
    <name type="scientific">Mammaliicoccus vitulinus</name>
    <dbReference type="NCBI Taxonomy" id="71237"/>
    <lineage>
        <taxon>Bacteria</taxon>
        <taxon>Bacillati</taxon>
        <taxon>Bacillota</taxon>
        <taxon>Bacilli</taxon>
        <taxon>Bacillales</taxon>
        <taxon>Staphylococcaceae</taxon>
        <taxon>Mammaliicoccus</taxon>
    </lineage>
</organism>
<keyword evidence="8" id="KW-0378">Hydrolase</keyword>
<dbReference type="Pfam" id="PF02073">
    <property type="entry name" value="Peptidase_M29"/>
    <property type="match status" value="1"/>
</dbReference>
<dbReference type="GO" id="GO:0004177">
    <property type="term" value="F:aminopeptidase activity"/>
    <property type="evidence" value="ECO:0007669"/>
    <property type="project" value="UniProtKB-KW"/>
</dbReference>
<keyword evidence="6" id="KW-0645">Protease</keyword>
<dbReference type="EMBL" id="CP069486">
    <property type="protein sequence ID" value="QRO84354.1"/>
    <property type="molecule type" value="Genomic_DNA"/>
</dbReference>
<keyword evidence="9" id="KW-0482">Metalloprotease</keyword>
<proteinExistence type="inferred from homology"/>
<dbReference type="Gene3D" id="3.40.1830.10">
    <property type="entry name" value="Thermophilic metalloprotease (M29)"/>
    <property type="match status" value="1"/>
</dbReference>